<comment type="caution">
    <text evidence="2">The sequence shown here is derived from an EMBL/GenBank/DDBJ whole genome shotgun (WGS) entry which is preliminary data.</text>
</comment>
<sequence>MKYSISKIHLTKQHKKLYRYLLRQSTDDGLFVTPSGLHTEEHSLLAELHPSDSQIASSAELSRSADRRPNLNVQPALAHVTTNAARSAFPNERLFVRALCMSRFSGVIISIYTFFVDRLTEVK</sequence>
<evidence type="ECO:0000313" key="2">
    <source>
        <dbReference type="EMBL" id="GFU32267.1"/>
    </source>
</evidence>
<name>A0A8X6QR30_NEPPI</name>
<accession>A0A8X6QR30</accession>
<organism evidence="2 3">
    <name type="scientific">Nephila pilipes</name>
    <name type="common">Giant wood spider</name>
    <name type="synonym">Nephila maculata</name>
    <dbReference type="NCBI Taxonomy" id="299642"/>
    <lineage>
        <taxon>Eukaryota</taxon>
        <taxon>Metazoa</taxon>
        <taxon>Ecdysozoa</taxon>
        <taxon>Arthropoda</taxon>
        <taxon>Chelicerata</taxon>
        <taxon>Arachnida</taxon>
        <taxon>Araneae</taxon>
        <taxon>Araneomorphae</taxon>
        <taxon>Entelegynae</taxon>
        <taxon>Araneoidea</taxon>
        <taxon>Nephilidae</taxon>
        <taxon>Nephila</taxon>
    </lineage>
</organism>
<feature type="transmembrane region" description="Helical" evidence="1">
    <location>
        <begin position="94"/>
        <end position="115"/>
    </location>
</feature>
<dbReference type="Proteomes" id="UP000887013">
    <property type="component" value="Unassembled WGS sequence"/>
</dbReference>
<keyword evidence="3" id="KW-1185">Reference proteome</keyword>
<evidence type="ECO:0000313" key="3">
    <source>
        <dbReference type="Proteomes" id="UP000887013"/>
    </source>
</evidence>
<dbReference type="EMBL" id="BMAW01083126">
    <property type="protein sequence ID" value="GFU32267.1"/>
    <property type="molecule type" value="Genomic_DNA"/>
</dbReference>
<keyword evidence="1" id="KW-0472">Membrane</keyword>
<keyword evidence="1" id="KW-1133">Transmembrane helix</keyword>
<proteinExistence type="predicted"/>
<dbReference type="AlphaFoldDB" id="A0A8X6QR30"/>
<gene>
    <name evidence="2" type="ORF">NPIL_613591</name>
</gene>
<protein>
    <submittedName>
        <fullName evidence="2">Uncharacterized protein</fullName>
    </submittedName>
</protein>
<keyword evidence="1" id="KW-0812">Transmembrane</keyword>
<evidence type="ECO:0000256" key="1">
    <source>
        <dbReference type="SAM" id="Phobius"/>
    </source>
</evidence>
<reference evidence="2" key="1">
    <citation type="submission" date="2020-08" db="EMBL/GenBank/DDBJ databases">
        <title>Multicomponent nature underlies the extraordinary mechanical properties of spider dragline silk.</title>
        <authorList>
            <person name="Kono N."/>
            <person name="Nakamura H."/>
            <person name="Mori M."/>
            <person name="Yoshida Y."/>
            <person name="Ohtoshi R."/>
            <person name="Malay A.D."/>
            <person name="Moran D.A.P."/>
            <person name="Tomita M."/>
            <person name="Numata K."/>
            <person name="Arakawa K."/>
        </authorList>
    </citation>
    <scope>NUCLEOTIDE SEQUENCE</scope>
</reference>